<name>A0A6J5MPK9_9CAUD</name>
<accession>A0A6J5MPK9</accession>
<dbReference type="EMBL" id="LR797126">
    <property type="protein sequence ID" value="CAB4188370.1"/>
    <property type="molecule type" value="Genomic_DNA"/>
</dbReference>
<proteinExistence type="predicted"/>
<gene>
    <name evidence="2" type="ORF">UFOVP1179_25</name>
    <name evidence="1" type="ORF">UFOVP524_27</name>
</gene>
<protein>
    <recommendedName>
        <fullName evidence="3">Phge_HK97_gp10, phage protein, HK97 gp10 family</fullName>
    </recommendedName>
</protein>
<sequence length="162" mass="17740">MSASHNFSAADIMSANIEGIQRGLNIAMVALQRELRITLSKKGTGVAYRGGKKGKGSYRRRSAPFNPPAVDTGTLRNSVQTATVENRTGRDFVSVVMSGLVAGVNKDARIPLWLEKGTRYMHDRPFIAPSIKVVKPKVVDIIELQMDKAIKRMRIGSMKAAQ</sequence>
<evidence type="ECO:0000313" key="2">
    <source>
        <dbReference type="EMBL" id="CAB4188370.1"/>
    </source>
</evidence>
<reference evidence="1" key="1">
    <citation type="submission" date="2020-04" db="EMBL/GenBank/DDBJ databases">
        <authorList>
            <person name="Chiriac C."/>
            <person name="Salcher M."/>
            <person name="Ghai R."/>
            <person name="Kavagutti S V."/>
        </authorList>
    </citation>
    <scope>NUCLEOTIDE SEQUENCE</scope>
</reference>
<evidence type="ECO:0000313" key="1">
    <source>
        <dbReference type="EMBL" id="CAB4148714.1"/>
    </source>
</evidence>
<evidence type="ECO:0008006" key="3">
    <source>
        <dbReference type="Google" id="ProtNLM"/>
    </source>
</evidence>
<organism evidence="1">
    <name type="scientific">uncultured Caudovirales phage</name>
    <dbReference type="NCBI Taxonomy" id="2100421"/>
    <lineage>
        <taxon>Viruses</taxon>
        <taxon>Duplodnaviria</taxon>
        <taxon>Heunggongvirae</taxon>
        <taxon>Uroviricota</taxon>
        <taxon>Caudoviricetes</taxon>
        <taxon>Peduoviridae</taxon>
        <taxon>Maltschvirus</taxon>
        <taxon>Maltschvirus maltsch</taxon>
    </lineage>
</organism>
<dbReference type="EMBL" id="LR796505">
    <property type="protein sequence ID" value="CAB4148714.1"/>
    <property type="molecule type" value="Genomic_DNA"/>
</dbReference>